<dbReference type="PANTHER" id="PTHR38686:SF1">
    <property type="entry name" value="APOLIPOPROTEIN N-ACYLTRANSFERASE"/>
    <property type="match status" value="1"/>
</dbReference>
<evidence type="ECO:0000256" key="7">
    <source>
        <dbReference type="ARBA" id="ARBA00023136"/>
    </source>
</evidence>
<dbReference type="RefSeq" id="WP_013148818.1">
    <property type="nucleotide sequence ID" value="NC_014207.1"/>
</dbReference>
<dbReference type="OrthoDB" id="9804277at2"/>
<protein>
    <recommendedName>
        <fullName evidence="9">Apolipoprotein N-acyltransferase</fullName>
        <shortName evidence="9">ALP N-acyltransferase</shortName>
        <ecNumber evidence="9">2.3.1.269</ecNumber>
    </recommendedName>
</protein>
<dbReference type="STRING" id="666681.M301_2142"/>
<dbReference type="GO" id="GO:0016410">
    <property type="term" value="F:N-acyltransferase activity"/>
    <property type="evidence" value="ECO:0007669"/>
    <property type="project" value="UniProtKB-UniRule"/>
</dbReference>
<feature type="transmembrane region" description="Helical" evidence="9">
    <location>
        <begin position="88"/>
        <end position="110"/>
    </location>
</feature>
<keyword evidence="3 9" id="KW-1003">Cell membrane</keyword>
<feature type="transmembrane region" description="Helical" evidence="9">
    <location>
        <begin position="59"/>
        <end position="76"/>
    </location>
</feature>
<comment type="subcellular location">
    <subcellularLocation>
        <location evidence="9">Cell inner membrane</location>
        <topology evidence="9">Multi-pass membrane protein</topology>
    </subcellularLocation>
    <subcellularLocation>
        <location evidence="1">Cell membrane</location>
        <topology evidence="1">Multi-pass membrane protein</topology>
    </subcellularLocation>
</comment>
<dbReference type="InterPro" id="IPR004563">
    <property type="entry name" value="Apolipo_AcylTrfase"/>
</dbReference>
<feature type="domain" description="CN hydrolase" evidence="10">
    <location>
        <begin position="231"/>
        <end position="470"/>
    </location>
</feature>
<name>D7DKR4_METV0</name>
<dbReference type="NCBIfam" id="TIGR00546">
    <property type="entry name" value="lnt"/>
    <property type="match status" value="1"/>
</dbReference>
<organism evidence="11 12">
    <name type="scientific">Methylotenera versatilis (strain 301)</name>
    <dbReference type="NCBI Taxonomy" id="666681"/>
    <lineage>
        <taxon>Bacteria</taxon>
        <taxon>Pseudomonadati</taxon>
        <taxon>Pseudomonadota</taxon>
        <taxon>Betaproteobacteria</taxon>
        <taxon>Nitrosomonadales</taxon>
        <taxon>Methylophilaceae</taxon>
        <taxon>Methylotenera</taxon>
    </lineage>
</organism>
<comment type="similarity">
    <text evidence="2 9">Belongs to the CN hydrolase family. Apolipoprotein N-acyltransferase subfamily.</text>
</comment>
<evidence type="ECO:0000256" key="4">
    <source>
        <dbReference type="ARBA" id="ARBA00022679"/>
    </source>
</evidence>
<dbReference type="InterPro" id="IPR003010">
    <property type="entry name" value="C-N_Hydrolase"/>
</dbReference>
<comment type="function">
    <text evidence="9">Catalyzes the phospholipid dependent N-acylation of the N-terminal cysteine of apolipoprotein, the last step in lipoprotein maturation.</text>
</comment>
<dbReference type="EC" id="2.3.1.269" evidence="9"/>
<evidence type="ECO:0000313" key="11">
    <source>
        <dbReference type="EMBL" id="ADI30510.1"/>
    </source>
</evidence>
<keyword evidence="12" id="KW-1185">Reference proteome</keyword>
<dbReference type="InterPro" id="IPR045378">
    <property type="entry name" value="LNT_N"/>
</dbReference>
<dbReference type="PROSITE" id="PS50263">
    <property type="entry name" value="CN_HYDROLASE"/>
    <property type="match status" value="1"/>
</dbReference>
<feature type="transmembrane region" description="Helical" evidence="9">
    <location>
        <begin position="9"/>
        <end position="26"/>
    </location>
</feature>
<keyword evidence="11" id="KW-0449">Lipoprotein</keyword>
<dbReference type="EMBL" id="CP002056">
    <property type="protein sequence ID" value="ADI30510.1"/>
    <property type="molecule type" value="Genomic_DNA"/>
</dbReference>
<dbReference type="UniPathway" id="UPA00666"/>
<evidence type="ECO:0000256" key="6">
    <source>
        <dbReference type="ARBA" id="ARBA00022989"/>
    </source>
</evidence>
<feature type="transmembrane region" description="Helical" evidence="9">
    <location>
        <begin position="199"/>
        <end position="216"/>
    </location>
</feature>
<dbReference type="eggNOG" id="COG0815">
    <property type="taxonomic scope" value="Bacteria"/>
</dbReference>
<comment type="catalytic activity">
    <reaction evidence="9">
        <text>N-terminal S-1,2-diacyl-sn-glyceryl-L-cysteinyl-[lipoprotein] + a glycerophospholipid = N-acyl-S-1,2-diacyl-sn-glyceryl-L-cysteinyl-[lipoprotein] + a 2-acyl-sn-glycero-3-phospholipid + H(+)</text>
        <dbReference type="Rhea" id="RHEA:48228"/>
        <dbReference type="Rhea" id="RHEA-COMP:14681"/>
        <dbReference type="Rhea" id="RHEA-COMP:14684"/>
        <dbReference type="ChEBI" id="CHEBI:15378"/>
        <dbReference type="ChEBI" id="CHEBI:136912"/>
        <dbReference type="ChEBI" id="CHEBI:140656"/>
        <dbReference type="ChEBI" id="CHEBI:140657"/>
        <dbReference type="ChEBI" id="CHEBI:140660"/>
        <dbReference type="EC" id="2.3.1.269"/>
    </reaction>
</comment>
<dbReference type="SUPFAM" id="SSF56317">
    <property type="entry name" value="Carbon-nitrogen hydrolase"/>
    <property type="match status" value="1"/>
</dbReference>
<reference evidence="11 12" key="2">
    <citation type="journal article" date="2011" name="J. Bacteriol.">
        <title>Genomes of three methylotrophs from a single niche uncover genetic and metabolic divergence of Methylophilaceae.</title>
        <authorList>
            <person name="Lapidus A."/>
            <person name="Clum A."/>
            <person name="Labutti K."/>
            <person name="Kaluzhnaya M.G."/>
            <person name="Lim S."/>
            <person name="Beck D.A."/>
            <person name="Glavina Del Rio T."/>
            <person name="Nolan M."/>
            <person name="Mavromatis K."/>
            <person name="Huntemann M."/>
            <person name="Lucas S."/>
            <person name="Lidstrom M.E."/>
            <person name="Ivanova N."/>
            <person name="Chistoserdova L."/>
        </authorList>
    </citation>
    <scope>NUCLEOTIDE SEQUENCE [LARGE SCALE GENOMIC DNA]</scope>
    <source>
        <strain evidence="11 12">301</strain>
    </source>
</reference>
<dbReference type="GO" id="GO:0042158">
    <property type="term" value="P:lipoprotein biosynthetic process"/>
    <property type="evidence" value="ECO:0007669"/>
    <property type="project" value="UniProtKB-UniRule"/>
</dbReference>
<dbReference type="Proteomes" id="UP000000383">
    <property type="component" value="Chromosome"/>
</dbReference>
<dbReference type="KEGG" id="meh:M301_2142"/>
<accession>D7DKR4</accession>
<feature type="transmembrane region" description="Helical" evidence="9">
    <location>
        <begin position="161"/>
        <end position="187"/>
    </location>
</feature>
<evidence type="ECO:0000313" key="12">
    <source>
        <dbReference type="Proteomes" id="UP000000383"/>
    </source>
</evidence>
<keyword evidence="8 9" id="KW-0012">Acyltransferase</keyword>
<evidence type="ECO:0000256" key="8">
    <source>
        <dbReference type="ARBA" id="ARBA00023315"/>
    </source>
</evidence>
<dbReference type="PANTHER" id="PTHR38686">
    <property type="entry name" value="APOLIPOPROTEIN N-ACYLTRANSFERASE"/>
    <property type="match status" value="1"/>
</dbReference>
<dbReference type="Pfam" id="PF00795">
    <property type="entry name" value="CN_hydrolase"/>
    <property type="match status" value="1"/>
</dbReference>
<dbReference type="HOGENOM" id="CLU_019563_3_0_4"/>
<keyword evidence="5 9" id="KW-0812">Transmembrane</keyword>
<sequence length="507" mass="56121">MQIIIKNRFIRSITVFLLGALCVLGFAPFYFYPFSIVSLIGLFYFWHQDCTPKQAAMSGFIYGLGLFSTGIYWIYISLHDFGNMPGAAAGLATFLLCAFMALFTALVGAFSVKISKPQSSQLLISIPIFWGLADWTRSWIFTGFPWLTMGYSQVPHSPLAGYMPIIGVYGVSMITVFIASLIGYWLAKKPASVIWKRNTIALLVLILVTSCLLKLVEWTAATSKPIQVALLQGNIAQDIKWSPEVAEKTLSLYLHMAEASQAKLIIMPETAMPVLSSQIPQELIVRLQTHAVKNQGAILVGAVEHENDEYFNSVMSIDGGKPEVYRKSHLVPFGEFIPLKVAFGWIYRDLLNMPLSDLTRGSIHQQPMNIAGENVAINICYEDVFGEEIIRQLPAATLLVNASNDAWYGQSNAAYQHMQFSQARALETGRTVLRATNTGATAIIDPHGNVLAHAPHFTETTLNGMAQGYSGSTPYVRWGNWLFLIICLVGLTIICLPNFLASKRKTK</sequence>
<dbReference type="GO" id="GO:0005886">
    <property type="term" value="C:plasma membrane"/>
    <property type="evidence" value="ECO:0007669"/>
    <property type="project" value="UniProtKB-SubCell"/>
</dbReference>
<reference evidence="12" key="1">
    <citation type="submission" date="2010-05" db="EMBL/GenBank/DDBJ databases">
        <title>Complete sequence of Methylotenera sp. 301.</title>
        <authorList>
            <person name="Lucas S."/>
            <person name="Copeland A."/>
            <person name="Lapidus A."/>
            <person name="Cheng J.-F."/>
            <person name="Bruce D."/>
            <person name="Goodwin L."/>
            <person name="Pitluck S."/>
            <person name="Clum A."/>
            <person name="Land M."/>
            <person name="Hauser L."/>
            <person name="Kyrpides N."/>
            <person name="Ivanova N."/>
            <person name="Chistoservova L."/>
            <person name="Kalyuzhnaya M."/>
            <person name="Woyke T."/>
        </authorList>
    </citation>
    <scope>NUCLEOTIDE SEQUENCE [LARGE SCALE GENOMIC DNA]</scope>
    <source>
        <strain evidence="12">301</strain>
    </source>
</reference>
<keyword evidence="7 9" id="KW-0472">Membrane</keyword>
<dbReference type="Gene3D" id="3.60.110.10">
    <property type="entry name" value="Carbon-nitrogen hydrolase"/>
    <property type="match status" value="1"/>
</dbReference>
<feature type="transmembrane region" description="Helical" evidence="9">
    <location>
        <begin position="481"/>
        <end position="501"/>
    </location>
</feature>
<keyword evidence="9" id="KW-0997">Cell inner membrane</keyword>
<dbReference type="HAMAP" id="MF_01148">
    <property type="entry name" value="Lnt"/>
    <property type="match status" value="1"/>
</dbReference>
<dbReference type="CDD" id="cd07571">
    <property type="entry name" value="ALP_N-acyl_transferase"/>
    <property type="match status" value="1"/>
</dbReference>
<evidence type="ECO:0000256" key="2">
    <source>
        <dbReference type="ARBA" id="ARBA00010065"/>
    </source>
</evidence>
<dbReference type="AlphaFoldDB" id="D7DKR4"/>
<proteinExistence type="inferred from homology"/>
<keyword evidence="4 9" id="KW-0808">Transferase</keyword>
<dbReference type="Pfam" id="PF20154">
    <property type="entry name" value="LNT_N"/>
    <property type="match status" value="1"/>
</dbReference>
<evidence type="ECO:0000256" key="5">
    <source>
        <dbReference type="ARBA" id="ARBA00022692"/>
    </source>
</evidence>
<evidence type="ECO:0000256" key="3">
    <source>
        <dbReference type="ARBA" id="ARBA00022475"/>
    </source>
</evidence>
<evidence type="ECO:0000256" key="9">
    <source>
        <dbReference type="HAMAP-Rule" id="MF_01148"/>
    </source>
</evidence>
<evidence type="ECO:0000259" key="10">
    <source>
        <dbReference type="PROSITE" id="PS50263"/>
    </source>
</evidence>
<evidence type="ECO:0000256" key="1">
    <source>
        <dbReference type="ARBA" id="ARBA00004651"/>
    </source>
</evidence>
<dbReference type="InterPro" id="IPR036526">
    <property type="entry name" value="C-N_Hydrolase_sf"/>
</dbReference>
<gene>
    <name evidence="9" type="primary">lnt</name>
    <name evidence="11" type="ordered locus">M301_2142</name>
</gene>
<keyword evidence="6 9" id="KW-1133">Transmembrane helix</keyword>
<comment type="pathway">
    <text evidence="9">Protein modification; lipoprotein biosynthesis (N-acyl transfer).</text>
</comment>